<name>A0A852UZI4_9ACTN</name>
<dbReference type="GO" id="GO:0005524">
    <property type="term" value="F:ATP binding"/>
    <property type="evidence" value="ECO:0007669"/>
    <property type="project" value="InterPro"/>
</dbReference>
<protein>
    <submittedName>
        <fullName evidence="2">Type III restriction enzyme</fullName>
        <ecNumber evidence="2">3.1.21.5</ecNumber>
    </submittedName>
</protein>
<dbReference type="InterPro" id="IPR006935">
    <property type="entry name" value="Helicase/UvrB_N"/>
</dbReference>
<accession>A0A852UZI4</accession>
<dbReference type="InterPro" id="IPR050742">
    <property type="entry name" value="Helicase_Restrict-Modif_Enz"/>
</dbReference>
<keyword evidence="3" id="KW-1185">Reference proteome</keyword>
<evidence type="ECO:0000313" key="2">
    <source>
        <dbReference type="EMBL" id="NYF42912.1"/>
    </source>
</evidence>
<dbReference type="Gene3D" id="3.40.50.300">
    <property type="entry name" value="P-loop containing nucleotide triphosphate hydrolases"/>
    <property type="match status" value="2"/>
</dbReference>
<evidence type="ECO:0000313" key="3">
    <source>
        <dbReference type="Proteomes" id="UP000576393"/>
    </source>
</evidence>
<dbReference type="Pfam" id="PF04851">
    <property type="entry name" value="ResIII"/>
    <property type="match status" value="1"/>
</dbReference>
<proteinExistence type="predicted"/>
<dbReference type="EMBL" id="JACCCO010000002">
    <property type="protein sequence ID" value="NYF42912.1"/>
    <property type="molecule type" value="Genomic_DNA"/>
</dbReference>
<dbReference type="PANTHER" id="PTHR47396:SF1">
    <property type="entry name" value="ATP-DEPENDENT HELICASE IRC3-RELATED"/>
    <property type="match status" value="1"/>
</dbReference>
<dbReference type="AlphaFoldDB" id="A0A852UZI4"/>
<reference evidence="2 3" key="1">
    <citation type="submission" date="2020-07" db="EMBL/GenBank/DDBJ databases">
        <title>Sequencing the genomes of 1000 actinobacteria strains.</title>
        <authorList>
            <person name="Klenk H.-P."/>
        </authorList>
    </citation>
    <scope>NUCLEOTIDE SEQUENCE [LARGE SCALE GENOMIC DNA]</scope>
    <source>
        <strain evidence="2 3">DSM 45763</strain>
    </source>
</reference>
<dbReference type="SMART" id="SM00487">
    <property type="entry name" value="DEXDc"/>
    <property type="match status" value="1"/>
</dbReference>
<comment type="caution">
    <text evidence="2">The sequence shown here is derived from an EMBL/GenBank/DDBJ whole genome shotgun (WGS) entry which is preliminary data.</text>
</comment>
<sequence>MSFTLTPYQSNAVTLCVEEVRDAQRVFIERAKKTAVGLSAPTGAGKTVIATSVLERLIFGDETTEGNPGLAILWVTDDPALNRQTLDKMLLASAQLTDGDLVEIDTAFDQKRLDRGRIHFAHIHLFGKGTTSMQPSNSRENGLWEIVANTVEAYGSNFLLVIDEAHKGVEAKRDAATIIERISHGGTADHFTGRPHPAAPVIFGITATPERFKRAMDRAGRSLEMIEVPVSEVRESGLLKDRIIVRHPGESQAAESTLLAQSVVTLKEFDERWRAYTELTGAPLVEPLLVIQVRPGTSDAELGSYLSSLESEWLLLKGDAIAHSFESHATLTLPGDREVRYIAPDRIAADSRVRVVLFKSALTTGWDCPRAEVMLSLRVAKDYTNIAQLIGRMVRTPLAERIETDESLNSVTLYLPHYSKSEVAKVVQALGEDTGGDIEIAVEPVDCVKNTAIPSECFALLGALPSVARAKKPWRSQTDRLLGLARLLRGHNLVANASAQAQARLVGAIKTEVAVRAAEIQELVNDVMELDISETVWDNRRGQFVESDNQQSISTKVQDIDTQFNAAVRALPDATAKWYWNTLCDEMDDPYEAKAHVAALVKTKEMAIAFKKAVEAAAADQSEAWRVQYANQVSMLGKQARLDFEGAWNPRVGTLAVDIEIPASVSAPSETITGSGEHAVTSPVPVYDKHLYVAPSDHRVVPEGKYPFKPGSAWEIDVLEKEIGYATLVGWYRNPARSKHGLGVPYPDGEGWALMYPDFLFFHEVDGAIVVDVVDPHGHQGWDTGPKWAALSRWARAHHDKVRRVVAVIKVSDELKALDLTTDIITERLDECTTKASIEAVFAEFGGDY</sequence>
<dbReference type="InterPro" id="IPR014001">
    <property type="entry name" value="Helicase_ATP-bd"/>
</dbReference>
<dbReference type="GO" id="GO:0015668">
    <property type="term" value="F:type III site-specific deoxyribonuclease activity"/>
    <property type="evidence" value="ECO:0007669"/>
    <property type="project" value="UniProtKB-EC"/>
</dbReference>
<dbReference type="Proteomes" id="UP000576393">
    <property type="component" value="Unassembled WGS sequence"/>
</dbReference>
<dbReference type="GO" id="GO:0003677">
    <property type="term" value="F:DNA binding"/>
    <property type="evidence" value="ECO:0007669"/>
    <property type="project" value="InterPro"/>
</dbReference>
<evidence type="ECO:0000259" key="1">
    <source>
        <dbReference type="SMART" id="SM00487"/>
    </source>
</evidence>
<dbReference type="GO" id="GO:0005829">
    <property type="term" value="C:cytosol"/>
    <property type="evidence" value="ECO:0007669"/>
    <property type="project" value="TreeGrafter"/>
</dbReference>
<dbReference type="EC" id="3.1.21.5" evidence="2"/>
<keyword evidence="2" id="KW-0378">Hydrolase</keyword>
<organism evidence="2 3">
    <name type="scientific">Streptosporangium sandarakinum</name>
    <dbReference type="NCBI Taxonomy" id="1260955"/>
    <lineage>
        <taxon>Bacteria</taxon>
        <taxon>Bacillati</taxon>
        <taxon>Actinomycetota</taxon>
        <taxon>Actinomycetes</taxon>
        <taxon>Streptosporangiales</taxon>
        <taxon>Streptosporangiaceae</taxon>
        <taxon>Streptosporangium</taxon>
    </lineage>
</organism>
<dbReference type="RefSeq" id="WP_179825771.1">
    <property type="nucleotide sequence ID" value="NZ_JACCCO010000002.1"/>
</dbReference>
<gene>
    <name evidence="2" type="ORF">HDA43_005113</name>
</gene>
<dbReference type="InterPro" id="IPR027417">
    <property type="entry name" value="P-loop_NTPase"/>
</dbReference>
<feature type="domain" description="Helicase ATP-binding" evidence="1">
    <location>
        <begin position="1"/>
        <end position="246"/>
    </location>
</feature>
<dbReference type="PANTHER" id="PTHR47396">
    <property type="entry name" value="TYPE I RESTRICTION ENZYME ECOKI R PROTEIN"/>
    <property type="match status" value="1"/>
</dbReference>
<dbReference type="SUPFAM" id="SSF52540">
    <property type="entry name" value="P-loop containing nucleoside triphosphate hydrolases"/>
    <property type="match status" value="2"/>
</dbReference>